<proteinExistence type="predicted"/>
<name>A0A448WDT6_9PLAT</name>
<sequence length="215" mass="23177">MSSWYIGVHQHSVSDSQILSVQHRQHQHHPHYLPHPGVTLQAVVSTHSSDSHSQDRSYIRTHQQPFHAASDMRHLSHHQSHQPLSSITLGSGGDDFNAKYTTGTTPKTTSGQDIPGLDLSSTVLSADSFAVALGSPDSPISHMLPESPSQHTISPMIPASFSVPNTMASKDQSDISRNDADRRGVDLFLFTPLAPQAISDLASGHANSTISMANP</sequence>
<dbReference type="AlphaFoldDB" id="A0A448WDT6"/>
<evidence type="ECO:0000256" key="1">
    <source>
        <dbReference type="SAM" id="MobiDB-lite"/>
    </source>
</evidence>
<evidence type="ECO:0000313" key="2">
    <source>
        <dbReference type="EMBL" id="VEL09333.1"/>
    </source>
</evidence>
<protein>
    <submittedName>
        <fullName evidence="2">Uncharacterized protein</fullName>
    </submittedName>
</protein>
<feature type="non-terminal residue" evidence="2">
    <location>
        <position position="215"/>
    </location>
</feature>
<comment type="caution">
    <text evidence="2">The sequence shown here is derived from an EMBL/GenBank/DDBJ whole genome shotgun (WGS) entry which is preliminary data.</text>
</comment>
<keyword evidence="3" id="KW-1185">Reference proteome</keyword>
<accession>A0A448WDT6</accession>
<reference evidence="2" key="1">
    <citation type="submission" date="2018-11" db="EMBL/GenBank/DDBJ databases">
        <authorList>
            <consortium name="Pathogen Informatics"/>
        </authorList>
    </citation>
    <scope>NUCLEOTIDE SEQUENCE</scope>
</reference>
<evidence type="ECO:0000313" key="3">
    <source>
        <dbReference type="Proteomes" id="UP000784294"/>
    </source>
</evidence>
<dbReference type="EMBL" id="CAAALY010006070">
    <property type="protein sequence ID" value="VEL09333.1"/>
    <property type="molecule type" value="Genomic_DNA"/>
</dbReference>
<dbReference type="Proteomes" id="UP000784294">
    <property type="component" value="Unassembled WGS sequence"/>
</dbReference>
<organism evidence="2 3">
    <name type="scientific">Protopolystoma xenopodis</name>
    <dbReference type="NCBI Taxonomy" id="117903"/>
    <lineage>
        <taxon>Eukaryota</taxon>
        <taxon>Metazoa</taxon>
        <taxon>Spiralia</taxon>
        <taxon>Lophotrochozoa</taxon>
        <taxon>Platyhelminthes</taxon>
        <taxon>Monogenea</taxon>
        <taxon>Polyopisthocotylea</taxon>
        <taxon>Polystomatidea</taxon>
        <taxon>Polystomatidae</taxon>
        <taxon>Protopolystoma</taxon>
    </lineage>
</organism>
<feature type="region of interest" description="Disordered" evidence="1">
    <location>
        <begin position="65"/>
        <end position="93"/>
    </location>
</feature>
<gene>
    <name evidence="2" type="ORF">PXEA_LOCUS2773</name>
</gene>